<dbReference type="CAZy" id="GT26">
    <property type="family name" value="Glycosyltransferase Family 26"/>
</dbReference>
<dbReference type="PANTHER" id="PTHR34136">
    <property type="match status" value="1"/>
</dbReference>
<dbReference type="Proteomes" id="UP000001693">
    <property type="component" value="Chromosome"/>
</dbReference>
<dbReference type="HOGENOM" id="CLU_063203_3_1_4"/>
<dbReference type="GO" id="GO:0047244">
    <property type="term" value="F:N-acetylglucosaminyldiphosphoundecaprenol N-acetyl-beta-D-mannosaminyltransferase activity"/>
    <property type="evidence" value="ECO:0007669"/>
    <property type="project" value="UniProtKB-EC"/>
</dbReference>
<protein>
    <submittedName>
        <fullName evidence="3">Glycosyl transferase, WecB/TagA/CpsF family</fullName>
        <ecNumber evidence="3">2.4.1.187</ecNumber>
    </submittedName>
</protein>
<dbReference type="NCBIfam" id="TIGR00696">
    <property type="entry name" value="wecG_tagA_cpsF"/>
    <property type="match status" value="1"/>
</dbReference>
<accession>B1XZR3</accession>
<dbReference type="RefSeq" id="WP_012345671.1">
    <property type="nucleotide sequence ID" value="NC_010524.1"/>
</dbReference>
<gene>
    <name evidence="3" type="ordered locus">Lcho_0634</name>
</gene>
<dbReference type="PANTHER" id="PTHR34136:SF1">
    <property type="entry name" value="UDP-N-ACETYL-D-MANNOSAMINURONIC ACID TRANSFERASE"/>
    <property type="match status" value="1"/>
</dbReference>
<keyword evidence="2 3" id="KW-0808">Transferase</keyword>
<dbReference type="KEGG" id="lch:Lcho_0634"/>
<name>B1XZR3_LEPCP</name>
<dbReference type="CDD" id="cd06533">
    <property type="entry name" value="Glyco_transf_WecG_TagA"/>
    <property type="match status" value="1"/>
</dbReference>
<keyword evidence="1 3" id="KW-0328">Glycosyltransferase</keyword>
<reference evidence="3 4" key="1">
    <citation type="submission" date="2008-03" db="EMBL/GenBank/DDBJ databases">
        <title>Complete sequence of Leptothrix cholodnii SP-6.</title>
        <authorList>
            <consortium name="US DOE Joint Genome Institute"/>
            <person name="Copeland A."/>
            <person name="Lucas S."/>
            <person name="Lapidus A."/>
            <person name="Glavina del Rio T."/>
            <person name="Dalin E."/>
            <person name="Tice H."/>
            <person name="Bruce D."/>
            <person name="Goodwin L."/>
            <person name="Pitluck S."/>
            <person name="Chertkov O."/>
            <person name="Brettin T."/>
            <person name="Detter J.C."/>
            <person name="Han C."/>
            <person name="Kuske C.R."/>
            <person name="Schmutz J."/>
            <person name="Larimer F."/>
            <person name="Land M."/>
            <person name="Hauser L."/>
            <person name="Kyrpides N."/>
            <person name="Lykidis A."/>
            <person name="Emerson D."/>
            <person name="Richardson P."/>
        </authorList>
    </citation>
    <scope>NUCLEOTIDE SEQUENCE [LARGE SCALE GENOMIC DNA]</scope>
    <source>
        <strain evidence="4">ATCC 51168 / LMG 8142 / SP-6</strain>
    </source>
</reference>
<sequence>MQPLNIFGYRVWPFDSRGALARQVVNQPGVYVSLGAEALMRQDPAFMACVNSSIGYADGIGTVIAARWLCRTRLHKIPGCELWLDVLATAPPSRLAVWGGSPEVNAMTRTQLAAQYPQHQLVFCENGYTRDDDASIDAIVARQPEIVVLALGQPRQELIGSRIFERCPASRVLPVGGSLDVYTGKVKRAPDWLVRLHLEWAYRLWLEPSRIRRQLVLPKFLLRVVRATLARALGGSQL</sequence>
<evidence type="ECO:0000256" key="1">
    <source>
        <dbReference type="ARBA" id="ARBA00022676"/>
    </source>
</evidence>
<dbReference type="OrthoDB" id="9808602at2"/>
<dbReference type="AlphaFoldDB" id="B1XZR3"/>
<dbReference type="STRING" id="395495.Lcho_0634"/>
<organism evidence="3 4">
    <name type="scientific">Leptothrix cholodnii (strain ATCC 51168 / LMG 8142 / SP-6)</name>
    <name type="common">Leptothrix discophora (strain SP-6)</name>
    <dbReference type="NCBI Taxonomy" id="395495"/>
    <lineage>
        <taxon>Bacteria</taxon>
        <taxon>Pseudomonadati</taxon>
        <taxon>Pseudomonadota</taxon>
        <taxon>Betaproteobacteria</taxon>
        <taxon>Burkholderiales</taxon>
        <taxon>Sphaerotilaceae</taxon>
        <taxon>Leptothrix</taxon>
    </lineage>
</organism>
<dbReference type="eggNOG" id="COG1922">
    <property type="taxonomic scope" value="Bacteria"/>
</dbReference>
<proteinExistence type="predicted"/>
<dbReference type="EMBL" id="CP001013">
    <property type="protein sequence ID" value="ACB32909.1"/>
    <property type="molecule type" value="Genomic_DNA"/>
</dbReference>
<keyword evidence="4" id="KW-1185">Reference proteome</keyword>
<dbReference type="InterPro" id="IPR004629">
    <property type="entry name" value="WecG_TagA_CpsF"/>
</dbReference>
<evidence type="ECO:0000256" key="2">
    <source>
        <dbReference type="ARBA" id="ARBA00022679"/>
    </source>
</evidence>
<dbReference type="EC" id="2.4.1.187" evidence="3"/>
<evidence type="ECO:0000313" key="3">
    <source>
        <dbReference type="EMBL" id="ACB32909.1"/>
    </source>
</evidence>
<evidence type="ECO:0000313" key="4">
    <source>
        <dbReference type="Proteomes" id="UP000001693"/>
    </source>
</evidence>
<dbReference type="Pfam" id="PF03808">
    <property type="entry name" value="Glyco_tran_WecG"/>
    <property type="match status" value="1"/>
</dbReference>